<feature type="transmembrane region" description="Helical" evidence="1">
    <location>
        <begin position="331"/>
        <end position="351"/>
    </location>
</feature>
<dbReference type="Proteomes" id="UP000018291">
    <property type="component" value="Unassembled WGS sequence"/>
</dbReference>
<dbReference type="STRING" id="1229780.BN381_310088"/>
<dbReference type="GO" id="GO:0016747">
    <property type="term" value="F:acyltransferase activity, transferring groups other than amino-acyl groups"/>
    <property type="evidence" value="ECO:0007669"/>
    <property type="project" value="InterPro"/>
</dbReference>
<dbReference type="PANTHER" id="PTHR23028">
    <property type="entry name" value="ACETYLTRANSFERASE"/>
    <property type="match status" value="1"/>
</dbReference>
<feature type="transmembrane region" description="Helical" evidence="1">
    <location>
        <begin position="219"/>
        <end position="235"/>
    </location>
</feature>
<feature type="transmembrane region" description="Helical" evidence="1">
    <location>
        <begin position="264"/>
        <end position="285"/>
    </location>
</feature>
<dbReference type="GO" id="GO:0009103">
    <property type="term" value="P:lipopolysaccharide biosynthetic process"/>
    <property type="evidence" value="ECO:0007669"/>
    <property type="project" value="TreeGrafter"/>
</dbReference>
<feature type="transmembrane region" description="Helical" evidence="1">
    <location>
        <begin position="176"/>
        <end position="199"/>
    </location>
</feature>
<dbReference type="PANTHER" id="PTHR23028:SF53">
    <property type="entry name" value="ACYL_TRANSF_3 DOMAIN-CONTAINING PROTEIN"/>
    <property type="match status" value="1"/>
</dbReference>
<dbReference type="OrthoDB" id="3404679at2"/>
<dbReference type="RefSeq" id="WP_012227410.1">
    <property type="nucleotide sequence ID" value="NZ_HG422565.1"/>
</dbReference>
<feature type="transmembrane region" description="Helical" evidence="1">
    <location>
        <begin position="83"/>
        <end position="105"/>
    </location>
</feature>
<keyword evidence="1" id="KW-0472">Membrane</keyword>
<sequence length="386" mass="41579">MTRPLTVERPRGYVDSLDGIRALAVAAVFLYHTAIGSQPGGFLGVSTFFTLSGFLITSLLMRERDRTDTIALPNFWSRRIRRLAPASFLNVALVLAITVAVPSAWPRTGMGWDTVSVFGNVFNWRIIAEGGTAVTRFLSPYSPLWSLAVEEQFYVVFPVVVLAVGAVAAGRSRRALAWVCGAGVVASILASLLITPSAAFGPSAPLMEQFRTDVRMGEILVGSLLALAVPTWRVVNERFADVLGWAGLAATLVIWQVAREPQAWIVHGGLVLVAVASAALVYGALAEGSLAKVLALPPLRYLGRISYGVYLFHWPIFLATRDIFYSDNRPALFVTRVVLTLVVAALSFHLVEAPIRHGRALPAPYLAIVWVAGAVGLSAVAWSLAT</sequence>
<reference evidence="3 4" key="1">
    <citation type="journal article" date="2013" name="ISME J.">
        <title>Metabolic model for the filamentous 'Candidatus Microthrix parvicella' based on genomic and metagenomic analyses.</title>
        <authorList>
            <person name="Jon McIlroy S."/>
            <person name="Kristiansen R."/>
            <person name="Albertsen M."/>
            <person name="Michael Karst S."/>
            <person name="Rossetti S."/>
            <person name="Lund Nielsen J."/>
            <person name="Tandoi V."/>
            <person name="James Seviour R."/>
            <person name="Nielsen P.H."/>
        </authorList>
    </citation>
    <scope>NUCLEOTIDE SEQUENCE [LARGE SCALE GENOMIC DNA]</scope>
    <source>
        <strain evidence="3 4">RN1</strain>
    </source>
</reference>
<feature type="transmembrane region" description="Helical" evidence="1">
    <location>
        <begin position="152"/>
        <end position="169"/>
    </location>
</feature>
<organism evidence="3 4">
    <name type="scientific">Candidatus Neomicrothrix parvicella RN1</name>
    <dbReference type="NCBI Taxonomy" id="1229780"/>
    <lineage>
        <taxon>Bacteria</taxon>
        <taxon>Bacillati</taxon>
        <taxon>Actinomycetota</taxon>
        <taxon>Acidimicrobiia</taxon>
        <taxon>Acidimicrobiales</taxon>
        <taxon>Microthrixaceae</taxon>
        <taxon>Candidatus Neomicrothrix</taxon>
    </lineage>
</organism>
<dbReference type="EMBL" id="CANL01000025">
    <property type="protein sequence ID" value="CCM63992.1"/>
    <property type="molecule type" value="Genomic_DNA"/>
</dbReference>
<name>R4Z5U4_9ACTN</name>
<dbReference type="InterPro" id="IPR050879">
    <property type="entry name" value="Acyltransferase_3"/>
</dbReference>
<dbReference type="eggNOG" id="COG1835">
    <property type="taxonomic scope" value="Bacteria"/>
</dbReference>
<proteinExistence type="predicted"/>
<dbReference type="Pfam" id="PF01757">
    <property type="entry name" value="Acyl_transf_3"/>
    <property type="match status" value="1"/>
</dbReference>
<accession>R4Z5U4</accession>
<dbReference type="AlphaFoldDB" id="R4Z5U4"/>
<evidence type="ECO:0000259" key="2">
    <source>
        <dbReference type="Pfam" id="PF01757"/>
    </source>
</evidence>
<feature type="transmembrane region" description="Helical" evidence="1">
    <location>
        <begin position="12"/>
        <end position="35"/>
    </location>
</feature>
<keyword evidence="1" id="KW-1133">Transmembrane helix</keyword>
<feature type="transmembrane region" description="Helical" evidence="1">
    <location>
        <begin position="305"/>
        <end position="325"/>
    </location>
</feature>
<keyword evidence="1" id="KW-0812">Transmembrane</keyword>
<dbReference type="GO" id="GO:0016020">
    <property type="term" value="C:membrane"/>
    <property type="evidence" value="ECO:0007669"/>
    <property type="project" value="TreeGrafter"/>
</dbReference>
<comment type="caution">
    <text evidence="3">The sequence shown here is derived from an EMBL/GenBank/DDBJ whole genome shotgun (WGS) entry which is preliminary data.</text>
</comment>
<gene>
    <name evidence="3" type="ORF">BN381_310088</name>
</gene>
<evidence type="ECO:0000256" key="1">
    <source>
        <dbReference type="SAM" id="Phobius"/>
    </source>
</evidence>
<feature type="domain" description="Acyltransferase 3" evidence="2">
    <location>
        <begin position="15"/>
        <end position="346"/>
    </location>
</feature>
<evidence type="ECO:0000313" key="4">
    <source>
        <dbReference type="Proteomes" id="UP000018291"/>
    </source>
</evidence>
<feature type="transmembrane region" description="Helical" evidence="1">
    <location>
        <begin position="363"/>
        <end position="385"/>
    </location>
</feature>
<keyword evidence="4" id="KW-1185">Reference proteome</keyword>
<protein>
    <recommendedName>
        <fullName evidence="2">Acyltransferase 3 domain-containing protein</fullName>
    </recommendedName>
</protein>
<feature type="transmembrane region" description="Helical" evidence="1">
    <location>
        <begin position="41"/>
        <end position="62"/>
    </location>
</feature>
<dbReference type="InterPro" id="IPR002656">
    <property type="entry name" value="Acyl_transf_3_dom"/>
</dbReference>
<evidence type="ECO:0000313" key="3">
    <source>
        <dbReference type="EMBL" id="CCM63992.1"/>
    </source>
</evidence>
<dbReference type="HOGENOM" id="CLU_005679_1_3_11"/>